<keyword evidence="1" id="KW-0472">Membrane</keyword>
<feature type="transmembrane region" description="Helical" evidence="1">
    <location>
        <begin position="98"/>
        <end position="117"/>
    </location>
</feature>
<dbReference type="Pfam" id="PF14296">
    <property type="entry name" value="O-ag_pol_Wzy"/>
    <property type="match status" value="1"/>
</dbReference>
<dbReference type="RefSeq" id="WP_131917431.1">
    <property type="nucleotide sequence ID" value="NZ_SMLG01000017.1"/>
</dbReference>
<feature type="transmembrane region" description="Helical" evidence="1">
    <location>
        <begin position="414"/>
        <end position="435"/>
    </location>
</feature>
<name>A0A4R5F3G0_9FLAO</name>
<proteinExistence type="predicted"/>
<feature type="transmembrane region" description="Helical" evidence="1">
    <location>
        <begin position="31"/>
        <end position="49"/>
    </location>
</feature>
<keyword evidence="1" id="KW-1133">Transmembrane helix</keyword>
<evidence type="ECO:0000256" key="1">
    <source>
        <dbReference type="SAM" id="Phobius"/>
    </source>
</evidence>
<feature type="transmembrane region" description="Helical" evidence="1">
    <location>
        <begin position="447"/>
        <end position="468"/>
    </location>
</feature>
<evidence type="ECO:0000313" key="2">
    <source>
        <dbReference type="EMBL" id="TDE41744.1"/>
    </source>
</evidence>
<sequence length="473" mass="54429">MLAKLKNIVSILILLFIGIFFIASLSERGRIFSISYVVIISIFELFPFKKYKPNDIFYPKYLLLVLYYLYSLSGILVIELKGADSQGTAIPLDIVDKFIFSCLLGLTGLCFGFLAFAKSNFNDLKLPLKKINEEKIYTILKVFVFFALVINFSEILKKYNIFSIESYADRALSYRLERRESTGSGLYEVFLVDSPVLIINFFCFYYFLKFKNLKIKKYFFLIPYIFCLLTAILSGFRSSLVNAVLPMLFLYHYQYSRFKLSIPRVLFYLLLGGLAYFIINLLAFLRSTSDPLEMIKMIMDLISNQGFSFLSIENSGELETSTNFMRLMLGIQRGEVDFSYGKTILDEILVYIPLAFYPDRPHPVSEQFVMTFYPQIHNMGGGMGQYCLLEGYWAFGNIGVFLTSFLFSKYLVKFYRYIAPYLVLSPIYVLLYSQVFDKAVLSVVRGGYIGAIKASLISTVVIILAIIFSKIKK</sequence>
<comment type="caution">
    <text evidence="2">The sequence shown here is derived from an EMBL/GenBank/DDBJ whole genome shotgun (WGS) entry which is preliminary data.</text>
</comment>
<organism evidence="2 3">
    <name type="scientific">Flavobacterium rhamnosiphilum</name>
    <dbReference type="NCBI Taxonomy" id="2541724"/>
    <lineage>
        <taxon>Bacteria</taxon>
        <taxon>Pseudomonadati</taxon>
        <taxon>Bacteroidota</taxon>
        <taxon>Flavobacteriia</taxon>
        <taxon>Flavobacteriales</taxon>
        <taxon>Flavobacteriaceae</taxon>
        <taxon>Flavobacterium</taxon>
    </lineage>
</organism>
<dbReference type="InterPro" id="IPR029468">
    <property type="entry name" value="O-ag_pol_Wzy"/>
</dbReference>
<protein>
    <submittedName>
        <fullName evidence="2">Oligosaccharide repeat unit polymerase</fullName>
    </submittedName>
</protein>
<dbReference type="EMBL" id="SMLG01000017">
    <property type="protein sequence ID" value="TDE41744.1"/>
    <property type="molecule type" value="Genomic_DNA"/>
</dbReference>
<feature type="transmembrane region" description="Helical" evidence="1">
    <location>
        <begin position="7"/>
        <end position="25"/>
    </location>
</feature>
<feature type="transmembrane region" description="Helical" evidence="1">
    <location>
        <begin position="61"/>
        <end position="78"/>
    </location>
</feature>
<accession>A0A4R5F3G0</accession>
<feature type="transmembrane region" description="Helical" evidence="1">
    <location>
        <begin position="220"/>
        <end position="245"/>
    </location>
</feature>
<dbReference type="Proteomes" id="UP000294814">
    <property type="component" value="Unassembled WGS sequence"/>
</dbReference>
<evidence type="ECO:0000313" key="3">
    <source>
        <dbReference type="Proteomes" id="UP000294814"/>
    </source>
</evidence>
<feature type="transmembrane region" description="Helical" evidence="1">
    <location>
        <begin position="138"/>
        <end position="156"/>
    </location>
</feature>
<keyword evidence="3" id="KW-1185">Reference proteome</keyword>
<dbReference type="OrthoDB" id="9553808at2"/>
<reference evidence="2 3" key="1">
    <citation type="submission" date="2019-03" db="EMBL/GenBank/DDBJ databases">
        <title>Novel species of Flavobacterium.</title>
        <authorList>
            <person name="Liu Q."/>
            <person name="Xin Y.-H."/>
        </authorList>
    </citation>
    <scope>NUCLEOTIDE SEQUENCE [LARGE SCALE GENOMIC DNA]</scope>
    <source>
        <strain evidence="2 3">LB3P52</strain>
    </source>
</reference>
<gene>
    <name evidence="2" type="ORF">E0I26_15910</name>
</gene>
<keyword evidence="1" id="KW-0812">Transmembrane</keyword>
<feature type="transmembrane region" description="Helical" evidence="1">
    <location>
        <begin position="189"/>
        <end position="208"/>
    </location>
</feature>
<dbReference type="NCBIfam" id="TIGR04370">
    <property type="entry name" value="glyco_rpt_poly"/>
    <property type="match status" value="1"/>
</dbReference>
<feature type="transmembrane region" description="Helical" evidence="1">
    <location>
        <begin position="265"/>
        <end position="285"/>
    </location>
</feature>
<dbReference type="AlphaFoldDB" id="A0A4R5F3G0"/>